<dbReference type="Gene3D" id="1.10.405.20">
    <property type="match status" value="1"/>
</dbReference>
<dbReference type="Proteomes" id="UP000483078">
    <property type="component" value="Unassembled WGS sequence"/>
</dbReference>
<dbReference type="SUPFAM" id="SSF51905">
    <property type="entry name" value="FAD/NAD(P)-binding domain"/>
    <property type="match status" value="1"/>
</dbReference>
<dbReference type="InterPro" id="IPR036188">
    <property type="entry name" value="FAD/NAD-bd_sf"/>
</dbReference>
<sequence length="432" mass="47759">MPFEATPRAHGKVAVIGAGISGMGAAHLLAGDHHVTLFEAEPRLGGHARTIFAGKNGDQPVDTGFIVFNYANYPHMAELFGRLDVPVVKSNMSFGASLRGGDFEYGLADLAAVFAQKRNAVNPRFLRMLRDILRFNADALRVAQDRSLTLAQFLERLGTGDWFRDYYLLPLSGAIWSTPVEKIMDFPAHAMIRFFDNHALLSHTGQHQWYTVQGGSLEYVRRLGDAMRAQGVVMRLGCAVSGVRRTPSGVEVRARGGEWERFDEVVFATHSDVSLALLSDATMQERANLGAIAYQPNDIVLHADDSIMPKRRAVWSSWNYTETAGKSSDRIDLTYWMNSLQPIPQDDPHFVTLNSTRPIREDLIYDQVTLRHPVYDLDALAAQGRIRAQNGAGNTWFCGAWMGNGFHEDGLSSAVEVAQAIRRAGALEIAAE</sequence>
<comment type="caution">
    <text evidence="2">The sequence shown here is derived from an EMBL/GenBank/DDBJ whole genome shotgun (WGS) entry which is preliminary data.</text>
</comment>
<dbReference type="GO" id="GO:0016491">
    <property type="term" value="F:oxidoreductase activity"/>
    <property type="evidence" value="ECO:0007669"/>
    <property type="project" value="InterPro"/>
</dbReference>
<dbReference type="EMBL" id="VENJ01000013">
    <property type="protein sequence ID" value="MTJ04979.1"/>
    <property type="molecule type" value="Genomic_DNA"/>
</dbReference>
<name>A0A7C9LLQ7_9RHOB</name>
<evidence type="ECO:0000313" key="2">
    <source>
        <dbReference type="EMBL" id="MTJ04979.1"/>
    </source>
</evidence>
<accession>A0A7C9LLQ7</accession>
<reference evidence="2 3" key="1">
    <citation type="submission" date="2019-06" db="EMBL/GenBank/DDBJ databases">
        <title>Enrichment of Autotrophic Halophilic Microorganisms from Red Sea Brine Pool Using Microbial Electrosynthesis System.</title>
        <authorList>
            <person name="Alqahtani M.F."/>
            <person name="Bajracharya S."/>
            <person name="Katuri K.P."/>
            <person name="Ali M."/>
            <person name="Saikaly P.E."/>
        </authorList>
    </citation>
    <scope>NUCLEOTIDE SEQUENCE [LARGE SCALE GENOMIC DNA]</scope>
    <source>
        <strain evidence="2">MES6</strain>
    </source>
</reference>
<dbReference type="Pfam" id="PF01593">
    <property type="entry name" value="Amino_oxidase"/>
    <property type="match status" value="1"/>
</dbReference>
<dbReference type="InterPro" id="IPR050464">
    <property type="entry name" value="Zeta_carotene_desat/Oxidored"/>
</dbReference>
<evidence type="ECO:0000313" key="3">
    <source>
        <dbReference type="Proteomes" id="UP000483078"/>
    </source>
</evidence>
<dbReference type="AlphaFoldDB" id="A0A7C9LLQ7"/>
<dbReference type="PANTHER" id="PTHR42923:SF17">
    <property type="entry name" value="AMINE OXIDASE DOMAIN-CONTAINING PROTEIN"/>
    <property type="match status" value="1"/>
</dbReference>
<dbReference type="RefSeq" id="WP_273249739.1">
    <property type="nucleotide sequence ID" value="NZ_VENJ01000013.1"/>
</dbReference>
<protein>
    <submittedName>
        <fullName evidence="2">FAD-dependent oxidoreductase</fullName>
    </submittedName>
</protein>
<dbReference type="Gene3D" id="3.50.50.60">
    <property type="entry name" value="FAD/NAD(P)-binding domain"/>
    <property type="match status" value="1"/>
</dbReference>
<feature type="domain" description="Amine oxidase" evidence="1">
    <location>
        <begin position="20"/>
        <end position="283"/>
    </location>
</feature>
<proteinExistence type="predicted"/>
<dbReference type="InterPro" id="IPR002937">
    <property type="entry name" value="Amino_oxidase"/>
</dbReference>
<evidence type="ECO:0000259" key="1">
    <source>
        <dbReference type="Pfam" id="PF01593"/>
    </source>
</evidence>
<organism evidence="2 3">
    <name type="scientific">Sediminimonas qiaohouensis</name>
    <dbReference type="NCBI Taxonomy" id="552061"/>
    <lineage>
        <taxon>Bacteria</taxon>
        <taxon>Pseudomonadati</taxon>
        <taxon>Pseudomonadota</taxon>
        <taxon>Alphaproteobacteria</taxon>
        <taxon>Rhodobacterales</taxon>
        <taxon>Roseobacteraceae</taxon>
        <taxon>Sediminimonas</taxon>
    </lineage>
</organism>
<dbReference type="PANTHER" id="PTHR42923">
    <property type="entry name" value="PROTOPORPHYRINOGEN OXIDASE"/>
    <property type="match status" value="1"/>
</dbReference>
<gene>
    <name evidence="2" type="ORF">FH759_09855</name>
</gene>